<name>A0A6C0HT79_9ZZZZ</name>
<reference evidence="2" key="1">
    <citation type="journal article" date="2020" name="Nature">
        <title>Giant virus diversity and host interactions through global metagenomics.</title>
        <authorList>
            <person name="Schulz F."/>
            <person name="Roux S."/>
            <person name="Paez-Espino D."/>
            <person name="Jungbluth S."/>
            <person name="Walsh D.A."/>
            <person name="Denef V.J."/>
            <person name="McMahon K.D."/>
            <person name="Konstantinidis K.T."/>
            <person name="Eloe-Fadrosh E.A."/>
            <person name="Kyrpides N.C."/>
            <person name="Woyke T."/>
        </authorList>
    </citation>
    <scope>NUCLEOTIDE SEQUENCE</scope>
    <source>
        <strain evidence="2">GVMAG-M-3300023184-168</strain>
    </source>
</reference>
<keyword evidence="1" id="KW-0812">Transmembrane</keyword>
<accession>A0A6C0HT79</accession>
<evidence type="ECO:0000256" key="1">
    <source>
        <dbReference type="SAM" id="Phobius"/>
    </source>
</evidence>
<feature type="transmembrane region" description="Helical" evidence="1">
    <location>
        <begin position="35"/>
        <end position="54"/>
    </location>
</feature>
<evidence type="ECO:0000313" key="2">
    <source>
        <dbReference type="EMBL" id="QHT83719.1"/>
    </source>
</evidence>
<feature type="transmembrane region" description="Helical" evidence="1">
    <location>
        <begin position="6"/>
        <end position="23"/>
    </location>
</feature>
<sequence length="132" mass="15580">MNEIIIILFTAFLFFIFTPGIFFTISKKSSKTNNAVIHAFLFAFFVYLIHIIFYNNIYEGLTYNNGNYPMACNSLNLGERNENNYVCIQDTNTKKYMWGLECKNSKDLNNKNDKNQVCEFDENNNYNWNTKK</sequence>
<dbReference type="AlphaFoldDB" id="A0A6C0HT79"/>
<proteinExistence type="predicted"/>
<dbReference type="EMBL" id="MN740011">
    <property type="protein sequence ID" value="QHT83719.1"/>
    <property type="molecule type" value="Genomic_DNA"/>
</dbReference>
<keyword evidence="1" id="KW-0472">Membrane</keyword>
<keyword evidence="1" id="KW-1133">Transmembrane helix</keyword>
<protein>
    <submittedName>
        <fullName evidence="2">Uncharacterized protein</fullName>
    </submittedName>
</protein>
<organism evidence="2">
    <name type="scientific">viral metagenome</name>
    <dbReference type="NCBI Taxonomy" id="1070528"/>
    <lineage>
        <taxon>unclassified sequences</taxon>
        <taxon>metagenomes</taxon>
        <taxon>organismal metagenomes</taxon>
    </lineage>
</organism>